<dbReference type="AlphaFoldDB" id="A0A0W0Y4J8"/>
<reference evidence="8 9" key="1">
    <citation type="submission" date="2015-11" db="EMBL/GenBank/DDBJ databases">
        <title>Genomic analysis of 38 Legionella species identifies large and diverse effector repertoires.</title>
        <authorList>
            <person name="Burstein D."/>
            <person name="Amaro F."/>
            <person name="Zusman T."/>
            <person name="Lifshitz Z."/>
            <person name="Cohen O."/>
            <person name="Gilbert J.A."/>
            <person name="Pupko T."/>
            <person name="Shuman H.A."/>
            <person name="Segal G."/>
        </authorList>
    </citation>
    <scope>NUCLEOTIDE SEQUENCE [LARGE SCALE GENOMIC DNA]</scope>
    <source>
        <strain evidence="8 9">CDC#1442-AUS-E</strain>
    </source>
</reference>
<feature type="transmembrane region" description="Helical" evidence="6">
    <location>
        <begin position="68"/>
        <end position="87"/>
    </location>
</feature>
<dbReference type="Proteomes" id="UP000054618">
    <property type="component" value="Unassembled WGS sequence"/>
</dbReference>
<protein>
    <submittedName>
        <fullName evidence="8">GtrA-like protein</fullName>
    </submittedName>
</protein>
<keyword evidence="5 6" id="KW-0472">Membrane</keyword>
<dbReference type="EMBL" id="LNYS01000006">
    <property type="protein sequence ID" value="KTD51948.1"/>
    <property type="molecule type" value="Genomic_DNA"/>
</dbReference>
<evidence type="ECO:0000256" key="4">
    <source>
        <dbReference type="ARBA" id="ARBA00022989"/>
    </source>
</evidence>
<feature type="transmembrane region" description="Helical" evidence="6">
    <location>
        <begin position="99"/>
        <end position="119"/>
    </location>
</feature>
<dbReference type="GO" id="GO:0000271">
    <property type="term" value="P:polysaccharide biosynthetic process"/>
    <property type="evidence" value="ECO:0007669"/>
    <property type="project" value="InterPro"/>
</dbReference>
<evidence type="ECO:0000259" key="7">
    <source>
        <dbReference type="Pfam" id="PF04138"/>
    </source>
</evidence>
<dbReference type="GO" id="GO:0005886">
    <property type="term" value="C:plasma membrane"/>
    <property type="evidence" value="ECO:0007669"/>
    <property type="project" value="TreeGrafter"/>
</dbReference>
<accession>A0A0W0Y4J8</accession>
<evidence type="ECO:0000256" key="3">
    <source>
        <dbReference type="ARBA" id="ARBA00022692"/>
    </source>
</evidence>
<keyword evidence="3 6" id="KW-0812">Transmembrane</keyword>
<comment type="subcellular location">
    <subcellularLocation>
        <location evidence="1">Membrane</location>
        <topology evidence="1">Multi-pass membrane protein</topology>
    </subcellularLocation>
</comment>
<evidence type="ECO:0000313" key="9">
    <source>
        <dbReference type="Proteomes" id="UP000054618"/>
    </source>
</evidence>
<evidence type="ECO:0000256" key="6">
    <source>
        <dbReference type="SAM" id="Phobius"/>
    </source>
</evidence>
<dbReference type="InterPro" id="IPR007267">
    <property type="entry name" value="GtrA_DPMS_TM"/>
</dbReference>
<keyword evidence="4 6" id="KW-1133">Transmembrane helix</keyword>
<keyword evidence="9" id="KW-1185">Reference proteome</keyword>
<comment type="similarity">
    <text evidence="2">Belongs to the GtrA family.</text>
</comment>
<dbReference type="PANTHER" id="PTHR38459">
    <property type="entry name" value="PROPHAGE BACTOPRENOL-LINKED GLUCOSE TRANSLOCASE HOMOLOG"/>
    <property type="match status" value="1"/>
</dbReference>
<dbReference type="Pfam" id="PF04138">
    <property type="entry name" value="GtrA_DPMS_TM"/>
    <property type="match status" value="1"/>
</dbReference>
<dbReference type="InterPro" id="IPR051401">
    <property type="entry name" value="GtrA_CellWall_Glycosyl"/>
</dbReference>
<feature type="transmembrane region" description="Helical" evidence="6">
    <location>
        <begin position="35"/>
        <end position="56"/>
    </location>
</feature>
<dbReference type="RefSeq" id="WP_065236120.1">
    <property type="nucleotide sequence ID" value="NZ_CAAAIK010000015.1"/>
</dbReference>
<evidence type="ECO:0000256" key="1">
    <source>
        <dbReference type="ARBA" id="ARBA00004141"/>
    </source>
</evidence>
<feature type="transmembrane region" description="Helical" evidence="6">
    <location>
        <begin position="5"/>
        <end position="23"/>
    </location>
</feature>
<comment type="caution">
    <text evidence="8">The sequence shown here is derived from an EMBL/GenBank/DDBJ whole genome shotgun (WGS) entry which is preliminary data.</text>
</comment>
<feature type="domain" description="GtrA/DPMS transmembrane" evidence="7">
    <location>
        <begin position="8"/>
        <end position="117"/>
    </location>
</feature>
<dbReference type="PATRIC" id="fig|45073.5.peg.837"/>
<proteinExistence type="inferred from homology"/>
<organism evidence="8 9">
    <name type="scientific">Legionella quinlivanii</name>
    <dbReference type="NCBI Taxonomy" id="45073"/>
    <lineage>
        <taxon>Bacteria</taxon>
        <taxon>Pseudomonadati</taxon>
        <taxon>Pseudomonadota</taxon>
        <taxon>Gammaproteobacteria</taxon>
        <taxon>Legionellales</taxon>
        <taxon>Legionellaceae</taxon>
        <taxon>Legionella</taxon>
    </lineage>
</organism>
<evidence type="ECO:0000256" key="5">
    <source>
        <dbReference type="ARBA" id="ARBA00023136"/>
    </source>
</evidence>
<evidence type="ECO:0000313" key="8">
    <source>
        <dbReference type="EMBL" id="KTD51948.1"/>
    </source>
</evidence>
<sequence>MIKRWLLFGLGGGLTTSFTYLIYLSLNHLIDYQWAYFIGYFLGVLLAYWFNTVIVFKAELHWKGLFTYPLIYVLQYLISAALLGTLVEHFNISQQLAPLLVIAAMVPLTYYLNKLVIGLPNKRKPAQK</sequence>
<name>A0A0W0Y4J8_9GAMM</name>
<gene>
    <name evidence="8" type="ORF">Lqui_0792</name>
</gene>
<dbReference type="STRING" id="45073.Lqui_0792"/>
<dbReference type="PANTHER" id="PTHR38459:SF1">
    <property type="entry name" value="PROPHAGE BACTOPRENOL-LINKED GLUCOSE TRANSLOCASE HOMOLOG"/>
    <property type="match status" value="1"/>
</dbReference>
<evidence type="ECO:0000256" key="2">
    <source>
        <dbReference type="ARBA" id="ARBA00009399"/>
    </source>
</evidence>